<dbReference type="AlphaFoldDB" id="A0A396HYJ3"/>
<organism evidence="1">
    <name type="scientific">Medicago truncatula</name>
    <name type="common">Barrel medic</name>
    <name type="synonym">Medicago tribuloides</name>
    <dbReference type="NCBI Taxonomy" id="3880"/>
    <lineage>
        <taxon>Eukaryota</taxon>
        <taxon>Viridiplantae</taxon>
        <taxon>Streptophyta</taxon>
        <taxon>Embryophyta</taxon>
        <taxon>Tracheophyta</taxon>
        <taxon>Spermatophyta</taxon>
        <taxon>Magnoliopsida</taxon>
        <taxon>eudicotyledons</taxon>
        <taxon>Gunneridae</taxon>
        <taxon>Pentapetalae</taxon>
        <taxon>rosids</taxon>
        <taxon>fabids</taxon>
        <taxon>Fabales</taxon>
        <taxon>Fabaceae</taxon>
        <taxon>Papilionoideae</taxon>
        <taxon>50 kb inversion clade</taxon>
        <taxon>NPAAA clade</taxon>
        <taxon>Hologalegina</taxon>
        <taxon>IRL clade</taxon>
        <taxon>Trifolieae</taxon>
        <taxon>Medicago</taxon>
    </lineage>
</organism>
<dbReference type="Proteomes" id="UP000265566">
    <property type="component" value="Chromosome 5"/>
</dbReference>
<reference evidence="1" key="1">
    <citation type="journal article" date="2018" name="Nat. Plants">
        <title>Whole-genome landscape of Medicago truncatula symbiotic genes.</title>
        <authorList>
            <person name="Pecrix Y."/>
            <person name="Gamas P."/>
            <person name="Carrere S."/>
        </authorList>
    </citation>
    <scope>NUCLEOTIDE SEQUENCE</scope>
    <source>
        <tissue evidence="1">Leaves</tissue>
    </source>
</reference>
<evidence type="ECO:0000313" key="1">
    <source>
        <dbReference type="EMBL" id="RHN55787.1"/>
    </source>
</evidence>
<dbReference type="Gramene" id="rna31044">
    <property type="protein sequence ID" value="RHN55787.1"/>
    <property type="gene ID" value="gene31044"/>
</dbReference>
<sequence length="93" mass="10963">MFIDLHCNSTQTRHRLRGRESTQIQCHERVLYASASRPAAVTRAQVFPRRDVHGFLTSYASRPTVHGRREKEAEILLYRDQDSVWPRRGMNKR</sequence>
<accession>A0A396HYJ3</accession>
<proteinExistence type="predicted"/>
<gene>
    <name evidence="1" type="ORF">MtrunA17_Chr5g0422061</name>
</gene>
<dbReference type="EMBL" id="PSQE01000005">
    <property type="protein sequence ID" value="RHN55787.1"/>
    <property type="molecule type" value="Genomic_DNA"/>
</dbReference>
<comment type="caution">
    <text evidence="1">The sequence shown here is derived from an EMBL/GenBank/DDBJ whole genome shotgun (WGS) entry which is preliminary data.</text>
</comment>
<protein>
    <submittedName>
        <fullName evidence="1">Uncharacterized protein</fullName>
    </submittedName>
</protein>
<name>A0A396HYJ3_MEDTR</name>